<dbReference type="AlphaFoldDB" id="A0A0A8YTK7"/>
<keyword evidence="1" id="KW-1133">Transmembrane helix</keyword>
<reference evidence="2" key="2">
    <citation type="journal article" date="2015" name="Data Brief">
        <title>Shoot transcriptome of the giant reed, Arundo donax.</title>
        <authorList>
            <person name="Barrero R.A."/>
            <person name="Guerrero F.D."/>
            <person name="Moolhuijzen P."/>
            <person name="Goolsby J.A."/>
            <person name="Tidwell J."/>
            <person name="Bellgard S.E."/>
            <person name="Bellgard M.I."/>
        </authorList>
    </citation>
    <scope>NUCLEOTIDE SEQUENCE</scope>
    <source>
        <tissue evidence="2">Shoot tissue taken approximately 20 cm above the soil surface</tissue>
    </source>
</reference>
<name>A0A0A8YTK7_ARUDO</name>
<sequence>MYLWCFNFVFHIYAFILLVPMVAFLCLYMALLKCNGKKNSKHVCADDVLN</sequence>
<keyword evidence="1" id="KW-0472">Membrane</keyword>
<feature type="transmembrane region" description="Helical" evidence="1">
    <location>
        <begin position="12"/>
        <end position="32"/>
    </location>
</feature>
<dbReference type="EMBL" id="GBRH01267501">
    <property type="protein sequence ID" value="JAD30394.1"/>
    <property type="molecule type" value="Transcribed_RNA"/>
</dbReference>
<protein>
    <submittedName>
        <fullName evidence="2">Uncharacterized protein</fullName>
    </submittedName>
</protein>
<organism evidence="2">
    <name type="scientific">Arundo donax</name>
    <name type="common">Giant reed</name>
    <name type="synonym">Donax arundinaceus</name>
    <dbReference type="NCBI Taxonomy" id="35708"/>
    <lineage>
        <taxon>Eukaryota</taxon>
        <taxon>Viridiplantae</taxon>
        <taxon>Streptophyta</taxon>
        <taxon>Embryophyta</taxon>
        <taxon>Tracheophyta</taxon>
        <taxon>Spermatophyta</taxon>
        <taxon>Magnoliopsida</taxon>
        <taxon>Liliopsida</taxon>
        <taxon>Poales</taxon>
        <taxon>Poaceae</taxon>
        <taxon>PACMAD clade</taxon>
        <taxon>Arundinoideae</taxon>
        <taxon>Arundineae</taxon>
        <taxon>Arundo</taxon>
    </lineage>
</organism>
<evidence type="ECO:0000256" key="1">
    <source>
        <dbReference type="SAM" id="Phobius"/>
    </source>
</evidence>
<accession>A0A0A8YTK7</accession>
<proteinExistence type="predicted"/>
<keyword evidence="1" id="KW-0812">Transmembrane</keyword>
<evidence type="ECO:0000313" key="2">
    <source>
        <dbReference type="EMBL" id="JAD30394.1"/>
    </source>
</evidence>
<reference evidence="2" key="1">
    <citation type="submission" date="2014-09" db="EMBL/GenBank/DDBJ databases">
        <authorList>
            <person name="Magalhaes I.L.F."/>
            <person name="Oliveira U."/>
            <person name="Santos F.R."/>
            <person name="Vidigal T.H.D.A."/>
            <person name="Brescovit A.D."/>
            <person name="Santos A.J."/>
        </authorList>
    </citation>
    <scope>NUCLEOTIDE SEQUENCE</scope>
    <source>
        <tissue evidence="2">Shoot tissue taken approximately 20 cm above the soil surface</tissue>
    </source>
</reference>